<dbReference type="RefSeq" id="WP_376735984.1">
    <property type="nucleotide sequence ID" value="NZ_JAYMRP010000046.1"/>
</dbReference>
<dbReference type="PROSITE" id="PS51257">
    <property type="entry name" value="PROKAR_LIPOPROTEIN"/>
    <property type="match status" value="1"/>
</dbReference>
<organism evidence="1 2">
    <name type="scientific">Streptomyces broussonetiae</name>
    <dbReference type="NCBI Taxonomy" id="2686304"/>
    <lineage>
        <taxon>Bacteria</taxon>
        <taxon>Bacillati</taxon>
        <taxon>Actinomycetota</taxon>
        <taxon>Actinomycetes</taxon>
        <taxon>Kitasatosporales</taxon>
        <taxon>Streptomycetaceae</taxon>
        <taxon>Streptomyces</taxon>
    </lineage>
</organism>
<name>A0ABV5EL00_9ACTN</name>
<evidence type="ECO:0008006" key="3">
    <source>
        <dbReference type="Google" id="ProtNLM"/>
    </source>
</evidence>
<comment type="caution">
    <text evidence="1">The sequence shown here is derived from an EMBL/GenBank/DDBJ whole genome shotgun (WGS) entry which is preliminary data.</text>
</comment>
<reference evidence="1 2" key="1">
    <citation type="submission" date="2024-01" db="EMBL/GenBank/DDBJ databases">
        <title>Genome mining of biosynthetic gene clusters to explore secondary metabolites of Streptomyces sp.</title>
        <authorList>
            <person name="Baig A."/>
            <person name="Ajitkumar Shintre N."/>
            <person name="Kumar H."/>
            <person name="Anbarasu A."/>
            <person name="Ramaiah S."/>
        </authorList>
    </citation>
    <scope>NUCLEOTIDE SEQUENCE [LARGE SCALE GENOMIC DNA]</scope>
    <source>
        <strain evidence="1 2">A57</strain>
    </source>
</reference>
<dbReference type="Proteomes" id="UP001585080">
    <property type="component" value="Unassembled WGS sequence"/>
</dbReference>
<protein>
    <recommendedName>
        <fullName evidence="3">DUF3558 domain-containing protein</fullName>
    </recommendedName>
</protein>
<evidence type="ECO:0000313" key="1">
    <source>
        <dbReference type="EMBL" id="MFB8777530.1"/>
    </source>
</evidence>
<dbReference type="EMBL" id="JAYMRP010000046">
    <property type="protein sequence ID" value="MFB8777530.1"/>
    <property type="molecule type" value="Genomic_DNA"/>
</dbReference>
<accession>A0ABV5EL00</accession>
<proteinExistence type="predicted"/>
<gene>
    <name evidence="1" type="ORF">VSS16_33260</name>
</gene>
<keyword evidence="2" id="KW-1185">Reference proteome</keyword>
<evidence type="ECO:0000313" key="2">
    <source>
        <dbReference type="Proteomes" id="UP001585080"/>
    </source>
</evidence>
<sequence>MAPKTQNMLFSAIVLTVALTGCDSPETGLSYPAPDNICGIPADKDLLESLLDDGDEFEQDPGFFDLEDGQFCHMYVDGNESVVSDGEWHESGYTLRDHFESYDVPGLRYFAAGKYASWDSGVATVIPCPGVSEEGDVVSVEINDMEWNEESQSTLEKFVPEYFDAYKKKLGCRS</sequence>